<keyword evidence="3" id="KW-1185">Reference proteome</keyword>
<evidence type="ECO:0000259" key="1">
    <source>
        <dbReference type="PROSITE" id="PS50097"/>
    </source>
</evidence>
<dbReference type="Gene3D" id="1.25.40.420">
    <property type="match status" value="1"/>
</dbReference>
<dbReference type="Pfam" id="PF00651">
    <property type="entry name" value="BTB"/>
    <property type="match status" value="1"/>
</dbReference>
<evidence type="ECO:0000313" key="2">
    <source>
        <dbReference type="EnsemblMetazoa" id="XP_020895110.1"/>
    </source>
</evidence>
<feature type="domain" description="BTB" evidence="1">
    <location>
        <begin position="92"/>
        <end position="200"/>
    </location>
</feature>
<reference evidence="2" key="1">
    <citation type="submission" date="2022-11" db="UniProtKB">
        <authorList>
            <consortium name="EnsemblMetazoa"/>
        </authorList>
    </citation>
    <scope>IDENTIFICATION</scope>
</reference>
<dbReference type="AlphaFoldDB" id="A0A913WWC0"/>
<dbReference type="InterPro" id="IPR011333">
    <property type="entry name" value="SKP1/BTB/POZ_sf"/>
</dbReference>
<dbReference type="SUPFAM" id="SSF54695">
    <property type="entry name" value="POZ domain"/>
    <property type="match status" value="2"/>
</dbReference>
<dbReference type="OrthoDB" id="10251809at2759"/>
<name>A0A913WWC0_EXADI</name>
<sequence>MTYLECSALTQEGIQAVIPTAVRTAFSVSALSKKKKSRRFWFQGISFFSNNKPDEPQPPVMPPAGLAPWINVTTSTFAEDWKRLLTDDLVEPDVKFISGNNTIFGHQVILAASSVIFKEIFLTPKKMNKVPKKYSSIFEEIKWINGDLRSNNYTNNLNIEVSNDSHSRESAEITLNSSIDFEVFNKILRFFYTGLPGFAEVEVEDFVRDVKETSKLFHLPWLTQVCENRLKDEQFLNPSIGTWLNDETGSVMKNLFLNKSNLSDVQFIVEGKTVYAHKAVLMARCDVMAAMLGGSFIESKNASTCELKDTSLESFLAILEYLYTDHAPIEALDSVNIMVLADRFCLPRLVTLCELYITKKVDRMIEKKVADGTEFVVNLLLLSQTHNASQLSKWCLHFIATNYSVFESSDVFSLLKDENKEYVEEHRWPPLSYLKELEEFQNKINVEGTKEKCKVM</sequence>
<dbReference type="GeneID" id="110234096"/>
<dbReference type="CDD" id="cd18300">
    <property type="entry name" value="BTB2_POZ_RhoBTB"/>
    <property type="match status" value="1"/>
</dbReference>
<dbReference type="EnsemblMetazoa" id="XM_021039451.1">
    <property type="protein sequence ID" value="XP_020895110.1"/>
    <property type="gene ID" value="LOC110234096"/>
</dbReference>
<dbReference type="CDD" id="cd18499">
    <property type="entry name" value="BACK_RHOBTB"/>
    <property type="match status" value="1"/>
</dbReference>
<dbReference type="InterPro" id="IPR000210">
    <property type="entry name" value="BTB/POZ_dom"/>
</dbReference>
<dbReference type="PANTHER" id="PTHR24413">
    <property type="entry name" value="SPECKLE-TYPE POZ PROTEIN"/>
    <property type="match status" value="1"/>
</dbReference>
<accession>A0A913WWC0</accession>
<organism evidence="2 3">
    <name type="scientific">Exaiptasia diaphana</name>
    <name type="common">Tropical sea anemone</name>
    <name type="synonym">Aiptasia pulchella</name>
    <dbReference type="NCBI Taxonomy" id="2652724"/>
    <lineage>
        <taxon>Eukaryota</taxon>
        <taxon>Metazoa</taxon>
        <taxon>Cnidaria</taxon>
        <taxon>Anthozoa</taxon>
        <taxon>Hexacorallia</taxon>
        <taxon>Actiniaria</taxon>
        <taxon>Aiptasiidae</taxon>
        <taxon>Exaiptasia</taxon>
    </lineage>
</organism>
<dbReference type="OMA" id="MCELYTT"/>
<dbReference type="SMART" id="SM00225">
    <property type="entry name" value="BTB"/>
    <property type="match status" value="2"/>
</dbReference>
<dbReference type="FunFam" id="3.30.710.10:FF:000202">
    <property type="entry name" value="Predicted protein"/>
    <property type="match status" value="1"/>
</dbReference>
<dbReference type="Proteomes" id="UP000887567">
    <property type="component" value="Unplaced"/>
</dbReference>
<feature type="domain" description="BTB" evidence="1">
    <location>
        <begin position="263"/>
        <end position="331"/>
    </location>
</feature>
<protein>
    <recommendedName>
        <fullName evidence="1">BTB domain-containing protein</fullName>
    </recommendedName>
</protein>
<evidence type="ECO:0000313" key="3">
    <source>
        <dbReference type="Proteomes" id="UP000887567"/>
    </source>
</evidence>
<proteinExistence type="predicted"/>
<dbReference type="PROSITE" id="PS50097">
    <property type="entry name" value="BTB"/>
    <property type="match status" value="2"/>
</dbReference>
<dbReference type="KEGG" id="epa:110234096"/>
<dbReference type="RefSeq" id="XP_020895110.1">
    <property type="nucleotide sequence ID" value="XM_021039451.1"/>
</dbReference>
<dbReference type="Gene3D" id="3.30.710.10">
    <property type="entry name" value="Potassium Channel Kv1.1, Chain A"/>
    <property type="match status" value="2"/>
</dbReference>